<dbReference type="Proteomes" id="UP001267638">
    <property type="component" value="Unassembled WGS sequence"/>
</dbReference>
<feature type="signal peptide" evidence="1">
    <location>
        <begin position="1"/>
        <end position="24"/>
    </location>
</feature>
<evidence type="ECO:0000313" key="3">
    <source>
        <dbReference type="Proteomes" id="UP001267638"/>
    </source>
</evidence>
<dbReference type="RefSeq" id="WP_310222941.1">
    <property type="nucleotide sequence ID" value="NZ_JAVDWV010000005.1"/>
</dbReference>
<evidence type="ECO:0000313" key="2">
    <source>
        <dbReference type="EMBL" id="MDR7154556.1"/>
    </source>
</evidence>
<protein>
    <submittedName>
        <fullName evidence="2">Uncharacterized protein</fullName>
    </submittedName>
</protein>
<organism evidence="2 3">
    <name type="scientific">Sphingobium xenophagum</name>
    <dbReference type="NCBI Taxonomy" id="121428"/>
    <lineage>
        <taxon>Bacteria</taxon>
        <taxon>Pseudomonadati</taxon>
        <taxon>Pseudomonadota</taxon>
        <taxon>Alphaproteobacteria</taxon>
        <taxon>Sphingomonadales</taxon>
        <taxon>Sphingomonadaceae</taxon>
        <taxon>Sphingobium</taxon>
    </lineage>
</organism>
<keyword evidence="3" id="KW-1185">Reference proteome</keyword>
<proteinExistence type="predicted"/>
<evidence type="ECO:0000256" key="1">
    <source>
        <dbReference type="SAM" id="SignalP"/>
    </source>
</evidence>
<comment type="caution">
    <text evidence="2">The sequence shown here is derived from an EMBL/GenBank/DDBJ whole genome shotgun (WGS) entry which is preliminary data.</text>
</comment>
<gene>
    <name evidence="2" type="ORF">J2W40_001368</name>
</gene>
<sequence>MIILRAYPLALGLALTVAVTPAIAKDKPDPYVAKGEAVSCIPIQSIRSTNVRDDRTIDFVTTGRKIYRNTLPNSCPSLGFEQRFSYQTSISQLCSVDIITVLWNTGPGLQPGASCGLGKFQPMEKAAK</sequence>
<dbReference type="EMBL" id="JAVDWV010000005">
    <property type="protein sequence ID" value="MDR7154556.1"/>
    <property type="molecule type" value="Genomic_DNA"/>
</dbReference>
<keyword evidence="1" id="KW-0732">Signal</keyword>
<reference evidence="2 3" key="1">
    <citation type="submission" date="2023-07" db="EMBL/GenBank/DDBJ databases">
        <title>Sorghum-associated microbial communities from plants grown in Nebraska, USA.</title>
        <authorList>
            <person name="Schachtman D."/>
        </authorList>
    </citation>
    <scope>NUCLEOTIDE SEQUENCE [LARGE SCALE GENOMIC DNA]</scope>
    <source>
        <strain evidence="2 3">4256</strain>
    </source>
</reference>
<accession>A0ABU1WZ10</accession>
<feature type="chain" id="PRO_5046432262" evidence="1">
    <location>
        <begin position="25"/>
        <end position="128"/>
    </location>
</feature>
<name>A0ABU1WZ10_SPHXE</name>